<proteinExistence type="predicted"/>
<reference evidence="1 2" key="1">
    <citation type="submission" date="2023-03" db="EMBL/GenBank/DDBJ databases">
        <title>WGS of NDM-producing Providencia thailandensis from Ukrainian patients.</title>
        <authorList>
            <person name="Zabicka D."/>
            <person name="Izdebski R."/>
            <person name="Urbanowicz P."/>
            <person name="Biedrzycka M."/>
            <person name="Guzek A."/>
            <person name="Gniadkowski M."/>
        </authorList>
    </citation>
    <scope>NUCLEOTIDE SEQUENCE [LARGE SCALE GENOMIC DNA]</scope>
    <source>
        <strain evidence="1 2">8015-22</strain>
    </source>
</reference>
<name>A0AAJ1JLB2_PROST</name>
<comment type="caution">
    <text evidence="1">The sequence shown here is derived from an EMBL/GenBank/DDBJ whole genome shotgun (WGS) entry which is preliminary data.</text>
</comment>
<dbReference type="EMBL" id="JAREJI010000039">
    <property type="protein sequence ID" value="MDE8772038.1"/>
    <property type="molecule type" value="Genomic_DNA"/>
</dbReference>
<dbReference type="Proteomes" id="UP001163056">
    <property type="component" value="Unassembled WGS sequence"/>
</dbReference>
<organism evidence="1 2">
    <name type="scientific">Providencia stuartii</name>
    <dbReference type="NCBI Taxonomy" id="588"/>
    <lineage>
        <taxon>Bacteria</taxon>
        <taxon>Pseudomonadati</taxon>
        <taxon>Pseudomonadota</taxon>
        <taxon>Gammaproteobacteria</taxon>
        <taxon>Enterobacterales</taxon>
        <taxon>Morganellaceae</taxon>
        <taxon>Providencia</taxon>
    </lineage>
</organism>
<protein>
    <submittedName>
        <fullName evidence="1">Hook protein</fullName>
    </submittedName>
</protein>
<accession>A0AAJ1JLB2</accession>
<sequence>MTIEQLQEENAKLKQAIISIYKNTEEITLNGEDGYYAVKQSVIDDVIDLTED</sequence>
<evidence type="ECO:0000313" key="1">
    <source>
        <dbReference type="EMBL" id="MDE8772038.1"/>
    </source>
</evidence>
<dbReference type="RefSeq" id="WP_163768728.1">
    <property type="nucleotide sequence ID" value="NZ_BMYH01000011.1"/>
</dbReference>
<dbReference type="AlphaFoldDB" id="A0AAJ1JLB2"/>
<evidence type="ECO:0000313" key="2">
    <source>
        <dbReference type="Proteomes" id="UP001163056"/>
    </source>
</evidence>
<gene>
    <name evidence="1" type="ORF">PZS58_21415</name>
</gene>